<dbReference type="PANTHER" id="PTHR43441">
    <property type="entry name" value="RIBOSOMAL-PROTEIN-SERINE ACETYLTRANSFERASE"/>
    <property type="match status" value="1"/>
</dbReference>
<sequence length="355" mass="38452">MEPITLHDGELHLICPGEGDIERIRQICQDPDIQQWTTIPQPYGQADAEYFVREMVPAGWAKDGPTWMIHVEDAGQRHGVGMIALAPPVAGRAEIGFYLEAAARGRGYLHRALQLVLDFAFGPLGLQSVGWVAMTGNWPSWKAVWRLGFQREGTIRQYMARCATDPTPVDCWVGTLLAEDARQPACPWDGPGASPGGAPAVDPRDPDALVRQFHATYAMPAGRDVPSVDFERVHMRMGLILEETAELVGAVYGAAARTALEQALAGVVAQDDGKRDVVEAADALADLTYVVYGMAIEAGIDLPRVLAEVQASNLSKLGADGRPIYREDGKVLKGPHFFAPNVARALGLSTDLNHE</sequence>
<dbReference type="InterPro" id="IPR000182">
    <property type="entry name" value="GNAT_dom"/>
</dbReference>
<dbReference type="Gene3D" id="3.40.630.30">
    <property type="match status" value="1"/>
</dbReference>
<dbReference type="EMBL" id="MQVS01000002">
    <property type="protein sequence ID" value="OKL52304.1"/>
    <property type="molecule type" value="Genomic_DNA"/>
</dbReference>
<dbReference type="InterPro" id="IPR021130">
    <property type="entry name" value="PRib-ATP_PPHydrolase-like"/>
</dbReference>
<name>A0A1Q5PXG2_9ACTO</name>
<dbReference type="GO" id="GO:0008999">
    <property type="term" value="F:protein-N-terminal-alanine acetyltransferase activity"/>
    <property type="evidence" value="ECO:0007669"/>
    <property type="project" value="TreeGrafter"/>
</dbReference>
<dbReference type="GO" id="GO:0005737">
    <property type="term" value="C:cytoplasm"/>
    <property type="evidence" value="ECO:0007669"/>
    <property type="project" value="TreeGrafter"/>
</dbReference>
<dbReference type="Pfam" id="PF01503">
    <property type="entry name" value="PRA-PH"/>
    <property type="match status" value="1"/>
</dbReference>
<evidence type="ECO:0000313" key="3">
    <source>
        <dbReference type="Proteomes" id="UP000185612"/>
    </source>
</evidence>
<dbReference type="RefSeq" id="WP_073822865.1">
    <property type="nucleotide sequence ID" value="NZ_MQVS01000002.1"/>
</dbReference>
<dbReference type="Gene3D" id="1.10.3420.10">
    <property type="entry name" value="putative ntp pyrophosphohydrolase like domain"/>
    <property type="match status" value="1"/>
</dbReference>
<dbReference type="InterPro" id="IPR016181">
    <property type="entry name" value="Acyl_CoA_acyltransferase"/>
</dbReference>
<dbReference type="SUPFAM" id="SSF55729">
    <property type="entry name" value="Acyl-CoA N-acyltransferases (Nat)"/>
    <property type="match status" value="1"/>
</dbReference>
<feature type="domain" description="N-acetyltransferase" evidence="1">
    <location>
        <begin position="22"/>
        <end position="174"/>
    </location>
</feature>
<protein>
    <recommendedName>
        <fullName evidence="1">N-acetyltransferase domain-containing protein</fullName>
    </recommendedName>
</protein>
<comment type="caution">
    <text evidence="2">The sequence shown here is derived from an EMBL/GenBank/DDBJ whole genome shotgun (WGS) entry which is preliminary data.</text>
</comment>
<dbReference type="InterPro" id="IPR051908">
    <property type="entry name" value="Ribosomal_N-acetyltransferase"/>
</dbReference>
<dbReference type="GO" id="GO:1990189">
    <property type="term" value="F:protein N-terminal-serine acetyltransferase activity"/>
    <property type="evidence" value="ECO:0007669"/>
    <property type="project" value="TreeGrafter"/>
</dbReference>
<dbReference type="CDD" id="cd11530">
    <property type="entry name" value="NTP-PPase_DR2231_like"/>
    <property type="match status" value="1"/>
</dbReference>
<keyword evidence="3" id="KW-1185">Reference proteome</keyword>
<proteinExistence type="predicted"/>
<dbReference type="AlphaFoldDB" id="A0A1Q5PXG2"/>
<dbReference type="Proteomes" id="UP000185612">
    <property type="component" value="Unassembled WGS sequence"/>
</dbReference>
<dbReference type="InParanoid" id="A0A1Q5PXG2"/>
<dbReference type="InterPro" id="IPR023292">
    <property type="entry name" value="NTP_PyroPHydrolase-like_dom_sf"/>
</dbReference>
<evidence type="ECO:0000313" key="2">
    <source>
        <dbReference type="EMBL" id="OKL52304.1"/>
    </source>
</evidence>
<dbReference type="OrthoDB" id="9795188at2"/>
<dbReference type="PANTHER" id="PTHR43441:SF2">
    <property type="entry name" value="FAMILY ACETYLTRANSFERASE, PUTATIVE (AFU_ORTHOLOGUE AFUA_7G00850)-RELATED"/>
    <property type="match status" value="1"/>
</dbReference>
<dbReference type="InterPro" id="IPR033653">
    <property type="entry name" value="NTP-PPase_DR2231-like"/>
</dbReference>
<dbReference type="STRING" id="52770.BSZ40_02120"/>
<dbReference type="Pfam" id="PF13302">
    <property type="entry name" value="Acetyltransf_3"/>
    <property type="match status" value="1"/>
</dbReference>
<organism evidence="2 3">
    <name type="scientific">Buchananella hordeovulneris</name>
    <dbReference type="NCBI Taxonomy" id="52770"/>
    <lineage>
        <taxon>Bacteria</taxon>
        <taxon>Bacillati</taxon>
        <taxon>Actinomycetota</taxon>
        <taxon>Actinomycetes</taxon>
        <taxon>Actinomycetales</taxon>
        <taxon>Actinomycetaceae</taxon>
        <taxon>Buchananella</taxon>
    </lineage>
</organism>
<evidence type="ECO:0000259" key="1">
    <source>
        <dbReference type="PROSITE" id="PS51186"/>
    </source>
</evidence>
<dbReference type="PROSITE" id="PS51186">
    <property type="entry name" value="GNAT"/>
    <property type="match status" value="1"/>
</dbReference>
<reference evidence="3" key="1">
    <citation type="submission" date="2016-12" db="EMBL/GenBank/DDBJ databases">
        <authorList>
            <person name="Meng X."/>
        </authorList>
    </citation>
    <scope>NUCLEOTIDE SEQUENCE [LARGE SCALE GENOMIC DNA]</scope>
    <source>
        <strain evidence="3">DSM 20732</strain>
    </source>
</reference>
<gene>
    <name evidence="2" type="ORF">BSZ40_02120</name>
</gene>
<accession>A0A1Q5PXG2</accession>